<feature type="chain" id="PRO_5007592323" description="TPM domain-containing protein" evidence="1">
    <location>
        <begin position="29"/>
        <end position="245"/>
    </location>
</feature>
<keyword evidence="1" id="KW-0732">Signal</keyword>
<dbReference type="STRING" id="1806892.AZH43_00305"/>
<dbReference type="AlphaFoldDB" id="A0A151Y6D4"/>
<reference evidence="2 3" key="1">
    <citation type="submission" date="2016-03" db="EMBL/GenBank/DDBJ databases">
        <title>Acinetobacter genomospecies 28 strain ANC 4149.</title>
        <authorList>
            <person name="Radolfova-Krizova L."/>
            <person name="Nemec A."/>
        </authorList>
    </citation>
    <scope>NUCLEOTIDE SEQUENCE [LARGE SCALE GENOMIC DNA]</scope>
    <source>
        <strain evidence="2 3">ANC 4149</strain>
    </source>
</reference>
<sequence>MRKKIKKPSWPLKAGLLAALGLNVFSYAETPSVQPVSAEQLQLQKDQQQYQAYIPQSFVLYEALKGDLNKDAKADLVLIVKSTDSKMNEANQFGEQVDRNRRGIIVLLYDGGKYKKVMQNLAAFSSENEDGGVYFAPELVPYIEKGLLKIHYAHGRYGYWSYSFRLEGQDLRLIGYDDSSNHGPYIDNKTSINFLSQKKLYRDNINKNNDDAEPRFKESWRRIHAAPIYLSQIHDFDELTLSALE</sequence>
<protein>
    <recommendedName>
        <fullName evidence="4">TPM domain-containing protein</fullName>
    </recommendedName>
</protein>
<evidence type="ECO:0008006" key="4">
    <source>
        <dbReference type="Google" id="ProtNLM"/>
    </source>
</evidence>
<keyword evidence="3" id="KW-1185">Reference proteome</keyword>
<dbReference type="EMBL" id="LUAW01000001">
    <property type="protein sequence ID" value="KYQ73598.1"/>
    <property type="molecule type" value="Genomic_DNA"/>
</dbReference>
<evidence type="ECO:0000313" key="2">
    <source>
        <dbReference type="EMBL" id="KYQ73598.1"/>
    </source>
</evidence>
<dbReference type="RefSeq" id="WP_067665114.1">
    <property type="nucleotide sequence ID" value="NZ_CBCSIK010000001.1"/>
</dbReference>
<gene>
    <name evidence="2" type="ORF">AZH43_00305</name>
</gene>
<proteinExistence type="predicted"/>
<evidence type="ECO:0000313" key="3">
    <source>
        <dbReference type="Proteomes" id="UP000076276"/>
    </source>
</evidence>
<name>A0A151Y6D4_9GAMM</name>
<accession>A0A151Y6D4</accession>
<organism evidence="2 3">
    <name type="scientific">Acinetobacter pragensis</name>
    <dbReference type="NCBI Taxonomy" id="1806892"/>
    <lineage>
        <taxon>Bacteria</taxon>
        <taxon>Pseudomonadati</taxon>
        <taxon>Pseudomonadota</taxon>
        <taxon>Gammaproteobacteria</taxon>
        <taxon>Moraxellales</taxon>
        <taxon>Moraxellaceae</taxon>
        <taxon>Acinetobacter</taxon>
    </lineage>
</organism>
<dbReference type="Proteomes" id="UP000076276">
    <property type="component" value="Unassembled WGS sequence"/>
</dbReference>
<comment type="caution">
    <text evidence="2">The sequence shown here is derived from an EMBL/GenBank/DDBJ whole genome shotgun (WGS) entry which is preliminary data.</text>
</comment>
<evidence type="ECO:0000256" key="1">
    <source>
        <dbReference type="SAM" id="SignalP"/>
    </source>
</evidence>
<feature type="signal peptide" evidence="1">
    <location>
        <begin position="1"/>
        <end position="28"/>
    </location>
</feature>